<proteinExistence type="predicted"/>
<evidence type="ECO:0000259" key="2">
    <source>
        <dbReference type="Pfam" id="PF13962"/>
    </source>
</evidence>
<protein>
    <recommendedName>
        <fullName evidence="2">PGG domain-containing protein</fullName>
    </recommendedName>
</protein>
<reference evidence="3 4" key="1">
    <citation type="journal article" date="2018" name="Science">
        <title>The opium poppy genome and morphinan production.</title>
        <authorList>
            <person name="Guo L."/>
            <person name="Winzer T."/>
            <person name="Yang X."/>
            <person name="Li Y."/>
            <person name="Ning Z."/>
            <person name="He Z."/>
            <person name="Teodor R."/>
            <person name="Lu Y."/>
            <person name="Bowser T.A."/>
            <person name="Graham I.A."/>
            <person name="Ye K."/>
        </authorList>
    </citation>
    <scope>NUCLEOTIDE SEQUENCE [LARGE SCALE GENOMIC DNA]</scope>
    <source>
        <strain evidence="4">cv. HN1</strain>
        <tissue evidence="3">Leaves</tissue>
    </source>
</reference>
<feature type="transmembrane region" description="Helical" evidence="1">
    <location>
        <begin position="431"/>
        <end position="456"/>
    </location>
</feature>
<dbReference type="Proteomes" id="UP000316621">
    <property type="component" value="Chromosome 10"/>
</dbReference>
<evidence type="ECO:0000313" key="4">
    <source>
        <dbReference type="Proteomes" id="UP000316621"/>
    </source>
</evidence>
<feature type="transmembrane region" description="Helical" evidence="1">
    <location>
        <begin position="388"/>
        <end position="411"/>
    </location>
</feature>
<evidence type="ECO:0000256" key="1">
    <source>
        <dbReference type="SAM" id="Phobius"/>
    </source>
</evidence>
<keyword evidence="4" id="KW-1185">Reference proteome</keyword>
<dbReference type="GO" id="GO:0016020">
    <property type="term" value="C:membrane"/>
    <property type="evidence" value="ECO:0007669"/>
    <property type="project" value="TreeGrafter"/>
</dbReference>
<gene>
    <name evidence="3" type="ORF">C5167_043553</name>
</gene>
<dbReference type="SUPFAM" id="SSF48403">
    <property type="entry name" value="Ankyrin repeat"/>
    <property type="match status" value="1"/>
</dbReference>
<keyword evidence="1" id="KW-0812">Transmembrane</keyword>
<dbReference type="AlphaFoldDB" id="A0A4Y7L8N4"/>
<dbReference type="InterPro" id="IPR036770">
    <property type="entry name" value="Ankyrin_rpt-contain_sf"/>
</dbReference>
<accession>A0A4Y7L8N4</accession>
<sequence>MLVNTNSKLPQIRSYSGKTPLESALGRFTVGQKEIVEYLYSVTRDEEPNPFVGNEGATLLCRAIVANFYNLALCLVNRFPELVMVKSSAYGMCGLELLVRRPFAFRSGAKMTWWQDRIYSVIQVDTKSTYGQPITCQSSLESKRDEDNHLEVNDTKIDEEKPLEFAERDTENRPKLNTSSSVLYRVLIIKYQVPSIKKLYKKKLMHVQATSLLEQMLLEIDIGNDSLEIRSFFNNNSNIIKVAIKHGLVEFVVGLLWHFSYLNSDNNTILHYASKQAPPAQLNMISGVALQMQRELQWFQGVERMMSECDRWQRNKNGDTAQFIFQVEHKDLLKKGEDWMKDTSGSCMIVAALIAAVAFAAAFTVPGGNISDTNSTKNGTPVFLRENSFTAFVVADALALFASITSALMFLAIYTSRYAEIDFLRSLPQKLIIGLSALFISMAAILVAFGASLYIVVGDRFAQATIPIALFSCCPMVLFTWLQLPLFYEM</sequence>
<feature type="non-terminal residue" evidence="3">
    <location>
        <position position="490"/>
    </location>
</feature>
<organism evidence="3 4">
    <name type="scientific">Papaver somniferum</name>
    <name type="common">Opium poppy</name>
    <dbReference type="NCBI Taxonomy" id="3469"/>
    <lineage>
        <taxon>Eukaryota</taxon>
        <taxon>Viridiplantae</taxon>
        <taxon>Streptophyta</taxon>
        <taxon>Embryophyta</taxon>
        <taxon>Tracheophyta</taxon>
        <taxon>Spermatophyta</taxon>
        <taxon>Magnoliopsida</taxon>
        <taxon>Ranunculales</taxon>
        <taxon>Papaveraceae</taxon>
        <taxon>Papaveroideae</taxon>
        <taxon>Papaver</taxon>
    </lineage>
</organism>
<dbReference type="Gramene" id="RZC80980">
    <property type="protein sequence ID" value="RZC80980"/>
    <property type="gene ID" value="C5167_043553"/>
</dbReference>
<keyword evidence="1" id="KW-0472">Membrane</keyword>
<feature type="transmembrane region" description="Helical" evidence="1">
    <location>
        <begin position="347"/>
        <end position="368"/>
    </location>
</feature>
<name>A0A4Y7L8N4_PAPSO</name>
<dbReference type="PANTHER" id="PTHR24177">
    <property type="entry name" value="CASKIN"/>
    <property type="match status" value="1"/>
</dbReference>
<feature type="transmembrane region" description="Helical" evidence="1">
    <location>
        <begin position="468"/>
        <end position="488"/>
    </location>
</feature>
<keyword evidence="1" id="KW-1133">Transmembrane helix</keyword>
<feature type="domain" description="PGG" evidence="2">
    <location>
        <begin position="338"/>
        <end position="456"/>
    </location>
</feature>
<dbReference type="PANTHER" id="PTHR24177:SF365">
    <property type="entry name" value="ANKYRIN REPEAT-CONTAINING PROTEIN NPR4-LIKE ISOFORM X1"/>
    <property type="match status" value="1"/>
</dbReference>
<dbReference type="InterPro" id="IPR026961">
    <property type="entry name" value="PGG_dom"/>
</dbReference>
<dbReference type="Pfam" id="PF13962">
    <property type="entry name" value="PGG"/>
    <property type="match status" value="1"/>
</dbReference>
<dbReference type="EMBL" id="CM010724">
    <property type="protein sequence ID" value="RZC80980.1"/>
    <property type="molecule type" value="Genomic_DNA"/>
</dbReference>
<evidence type="ECO:0000313" key="3">
    <source>
        <dbReference type="EMBL" id="RZC80980.1"/>
    </source>
</evidence>